<dbReference type="Gene3D" id="3.40.50.620">
    <property type="entry name" value="HUPs"/>
    <property type="match status" value="1"/>
</dbReference>
<dbReference type="PANTHER" id="PTHR43153:SF1">
    <property type="entry name" value="ELECTRON TRANSFER FLAVOPROTEIN SUBUNIT ALPHA, MITOCHONDRIAL"/>
    <property type="match status" value="1"/>
</dbReference>
<protein>
    <submittedName>
        <fullName evidence="5">Electron transfer flavoprotein subunit alpha</fullName>
    </submittedName>
</protein>
<feature type="domain" description="Electron transfer flavoprotein alpha subunit C-terminal" evidence="3">
    <location>
        <begin position="92"/>
        <end position="172"/>
    </location>
</feature>
<comment type="subcellular location">
    <subcellularLocation>
        <location evidence="1">Mitochondrion matrix</location>
    </subcellularLocation>
</comment>
<organism evidence="5 6">
    <name type="scientific">Geodia barretti</name>
    <name type="common">Barrett's horny sponge</name>
    <dbReference type="NCBI Taxonomy" id="519541"/>
    <lineage>
        <taxon>Eukaryota</taxon>
        <taxon>Metazoa</taxon>
        <taxon>Porifera</taxon>
        <taxon>Demospongiae</taxon>
        <taxon>Heteroscleromorpha</taxon>
        <taxon>Tetractinellida</taxon>
        <taxon>Astrophorina</taxon>
        <taxon>Geodiidae</taxon>
        <taxon>Geodia</taxon>
    </lineage>
</organism>
<dbReference type="SUPFAM" id="SSF52467">
    <property type="entry name" value="DHS-like NAD/FAD-binding domain"/>
    <property type="match status" value="1"/>
</dbReference>
<dbReference type="Pfam" id="PF01012">
    <property type="entry name" value="ETF"/>
    <property type="match status" value="1"/>
</dbReference>
<dbReference type="InterPro" id="IPR014730">
    <property type="entry name" value="ETF_a/b_N"/>
</dbReference>
<dbReference type="GO" id="GO:0033539">
    <property type="term" value="P:fatty acid beta-oxidation using acyl-CoA dehydrogenase"/>
    <property type="evidence" value="ECO:0007669"/>
    <property type="project" value="TreeGrafter"/>
</dbReference>
<evidence type="ECO:0000259" key="4">
    <source>
        <dbReference type="Pfam" id="PF01012"/>
    </source>
</evidence>
<keyword evidence="6" id="KW-1185">Reference proteome</keyword>
<dbReference type="GO" id="GO:0050660">
    <property type="term" value="F:flavin adenine dinucleotide binding"/>
    <property type="evidence" value="ECO:0007669"/>
    <property type="project" value="InterPro"/>
</dbReference>
<dbReference type="AlphaFoldDB" id="A0AA35X7J6"/>
<evidence type="ECO:0000256" key="1">
    <source>
        <dbReference type="ARBA" id="ARBA00004305"/>
    </source>
</evidence>
<feature type="domain" description="Electron transfer flavoprotein alpha/beta-subunit N-terminal" evidence="4">
    <location>
        <begin position="3"/>
        <end position="69"/>
    </location>
</feature>
<dbReference type="Pfam" id="PF00766">
    <property type="entry name" value="ETF_alpha"/>
    <property type="match status" value="1"/>
</dbReference>
<dbReference type="SUPFAM" id="SSF52402">
    <property type="entry name" value="Adenine nucleotide alpha hydrolases-like"/>
    <property type="match status" value="1"/>
</dbReference>
<dbReference type="GO" id="GO:0009055">
    <property type="term" value="F:electron transfer activity"/>
    <property type="evidence" value="ECO:0007669"/>
    <property type="project" value="InterPro"/>
</dbReference>
<dbReference type="InterPro" id="IPR014729">
    <property type="entry name" value="Rossmann-like_a/b/a_fold"/>
</dbReference>
<dbReference type="InterPro" id="IPR029035">
    <property type="entry name" value="DHS-like_NAD/FAD-binding_dom"/>
</dbReference>
<comment type="similarity">
    <text evidence="2">Belongs to the ETF alpha-subunit/FixB family.</text>
</comment>
<evidence type="ECO:0000313" key="6">
    <source>
        <dbReference type="Proteomes" id="UP001174909"/>
    </source>
</evidence>
<dbReference type="EMBL" id="CASHTH010003116">
    <property type="protein sequence ID" value="CAI8040557.1"/>
    <property type="molecule type" value="Genomic_DNA"/>
</dbReference>
<dbReference type="Proteomes" id="UP001174909">
    <property type="component" value="Unassembled WGS sequence"/>
</dbReference>
<dbReference type="InterPro" id="IPR014731">
    <property type="entry name" value="ETF_asu_C"/>
</dbReference>
<reference evidence="5" key="1">
    <citation type="submission" date="2023-03" db="EMBL/GenBank/DDBJ databases">
        <authorList>
            <person name="Steffen K."/>
            <person name="Cardenas P."/>
        </authorList>
    </citation>
    <scope>NUCLEOTIDE SEQUENCE</scope>
</reference>
<gene>
    <name evidence="5" type="ORF">GBAR_LOCUS22583</name>
</gene>
<dbReference type="InterPro" id="IPR001308">
    <property type="entry name" value="ETF_a/FixB"/>
</dbReference>
<evidence type="ECO:0000313" key="5">
    <source>
        <dbReference type="EMBL" id="CAI8040557.1"/>
    </source>
</evidence>
<name>A0AA35X7J6_GEOBA</name>
<sequence>MHLGLTGDCVGLDIDDEGRLSQLKPAFGGSIVAPILSRTLPNMATVRPGILTACEPDDSIEPVVNRIEVGTVEASGVRVLRSVSDESAEGAELEHAARIVSVGKGIGGPENLGPIRELASAFGASIGTTRDVCDLGWLPRQYQIGLSGKAVAPELYVAVALRGPFNHTVGIQRSGTIVAINNSARSQIQIVRLISEASPTSEKS</sequence>
<accession>A0AA35X7J6</accession>
<evidence type="ECO:0000256" key="2">
    <source>
        <dbReference type="ARBA" id="ARBA00005817"/>
    </source>
</evidence>
<dbReference type="PANTHER" id="PTHR43153">
    <property type="entry name" value="ELECTRON TRANSFER FLAVOPROTEIN ALPHA"/>
    <property type="match status" value="1"/>
</dbReference>
<proteinExistence type="inferred from homology"/>
<comment type="caution">
    <text evidence="5">The sequence shown here is derived from an EMBL/GenBank/DDBJ whole genome shotgun (WGS) entry which is preliminary data.</text>
</comment>
<dbReference type="GO" id="GO:0005759">
    <property type="term" value="C:mitochondrial matrix"/>
    <property type="evidence" value="ECO:0007669"/>
    <property type="project" value="UniProtKB-SubCell"/>
</dbReference>
<dbReference type="Gene3D" id="3.40.50.1220">
    <property type="entry name" value="TPP-binding domain"/>
    <property type="match status" value="1"/>
</dbReference>
<evidence type="ECO:0000259" key="3">
    <source>
        <dbReference type="Pfam" id="PF00766"/>
    </source>
</evidence>